<dbReference type="OMA" id="AIRCDIV"/>
<dbReference type="Gene3D" id="2.60.210.10">
    <property type="entry name" value="Apoptosis, Tumor Necrosis Factor Receptor Associated Protein 2, Chain A"/>
    <property type="match status" value="1"/>
</dbReference>
<dbReference type="InterPro" id="IPR045005">
    <property type="entry name" value="BPM1-6"/>
</dbReference>
<dbReference type="PANTHER" id="PTHR26379:SF443">
    <property type="entry name" value="MATH DOMAIN CONTAINING PROTEIN"/>
    <property type="match status" value="1"/>
</dbReference>
<dbReference type="EnsemblPlants" id="EMT14857">
    <property type="protein sequence ID" value="EMT14857"/>
    <property type="gene ID" value="F775_23082"/>
</dbReference>
<organism evidence="1">
    <name type="scientific">Aegilops tauschii</name>
    <name type="common">Tausch's goatgrass</name>
    <name type="synonym">Aegilops squarrosa</name>
    <dbReference type="NCBI Taxonomy" id="37682"/>
    <lineage>
        <taxon>Eukaryota</taxon>
        <taxon>Viridiplantae</taxon>
        <taxon>Streptophyta</taxon>
        <taxon>Embryophyta</taxon>
        <taxon>Tracheophyta</taxon>
        <taxon>Spermatophyta</taxon>
        <taxon>Magnoliopsida</taxon>
        <taxon>Liliopsida</taxon>
        <taxon>Poales</taxon>
        <taxon>Poaceae</taxon>
        <taxon>BOP clade</taxon>
        <taxon>Pooideae</taxon>
        <taxon>Triticodae</taxon>
        <taxon>Triticeae</taxon>
        <taxon>Triticinae</taxon>
        <taxon>Aegilops</taxon>
    </lineage>
</organism>
<dbReference type="CDD" id="cd00121">
    <property type="entry name" value="MATH"/>
    <property type="match status" value="1"/>
</dbReference>
<dbReference type="SUPFAM" id="SSF49599">
    <property type="entry name" value="TRAF domain-like"/>
    <property type="match status" value="1"/>
</dbReference>
<name>N1QZR1_AEGTA</name>
<dbReference type="Pfam" id="PF22486">
    <property type="entry name" value="MATH_2"/>
    <property type="match status" value="1"/>
</dbReference>
<dbReference type="PANTHER" id="PTHR26379">
    <property type="entry name" value="BTB/POZ AND MATH DOMAIN-CONTAINING PROTEIN 1"/>
    <property type="match status" value="1"/>
</dbReference>
<reference evidence="1" key="1">
    <citation type="submission" date="2015-06" db="UniProtKB">
        <authorList>
            <consortium name="EnsemblPlants"/>
        </authorList>
    </citation>
    <scope>IDENTIFICATION</scope>
</reference>
<dbReference type="AlphaFoldDB" id="N1QZR1"/>
<sequence length="223" mass="24599">MTTTAYVPPSLSASSVAIVLATGSHVLRIDSFSQAAAMLANGECLKSPKFQAGGHTWRIRCYPNGSAQKYDGYVSLVLELASHVVKDVRAEFRFILVPLRRQGWPAPATYEHADVVTFEEKGGQFGFMNFVSRDWLDKSEKLLDGAIAVRCDVTVLTQQPAPVPVVEEQELERLGLVCACKDDACKRIHAGTVEAAKALGTMPRRRRRVKEACLRLLGRLRVE</sequence>
<dbReference type="InterPro" id="IPR002083">
    <property type="entry name" value="MATH/TRAF_dom"/>
</dbReference>
<dbReference type="PROSITE" id="PS50144">
    <property type="entry name" value="MATH"/>
    <property type="match status" value="1"/>
</dbReference>
<dbReference type="InterPro" id="IPR008974">
    <property type="entry name" value="TRAF-like"/>
</dbReference>
<protein>
    <submittedName>
        <fullName evidence="1">Uncharacterized protein</fullName>
    </submittedName>
</protein>
<evidence type="ECO:0000313" key="1">
    <source>
        <dbReference type="EnsemblPlants" id="EMT14857"/>
    </source>
</evidence>
<accession>N1QZR1</accession>
<dbReference type="GO" id="GO:0016567">
    <property type="term" value="P:protein ubiquitination"/>
    <property type="evidence" value="ECO:0007669"/>
    <property type="project" value="InterPro"/>
</dbReference>
<proteinExistence type="predicted"/>